<reference evidence="1" key="2">
    <citation type="submission" date="2023-06" db="EMBL/GenBank/DDBJ databases">
        <authorList>
            <person name="Ma L."/>
            <person name="Liu K.-W."/>
            <person name="Li Z."/>
            <person name="Hsiao Y.-Y."/>
            <person name="Qi Y."/>
            <person name="Fu T."/>
            <person name="Tang G."/>
            <person name="Zhang D."/>
            <person name="Sun W.-H."/>
            <person name="Liu D.-K."/>
            <person name="Li Y."/>
            <person name="Chen G.-Z."/>
            <person name="Liu X.-D."/>
            <person name="Liao X.-Y."/>
            <person name="Jiang Y.-T."/>
            <person name="Yu X."/>
            <person name="Hao Y."/>
            <person name="Huang J."/>
            <person name="Zhao X.-W."/>
            <person name="Ke S."/>
            <person name="Chen Y.-Y."/>
            <person name="Wu W.-L."/>
            <person name="Hsu J.-L."/>
            <person name="Lin Y.-F."/>
            <person name="Huang M.-D."/>
            <person name="Li C.-Y."/>
            <person name="Huang L."/>
            <person name="Wang Z.-W."/>
            <person name="Zhao X."/>
            <person name="Zhong W.-Y."/>
            <person name="Peng D.-H."/>
            <person name="Ahmad S."/>
            <person name="Lan S."/>
            <person name="Zhang J.-S."/>
            <person name="Tsai W.-C."/>
            <person name="Van De Peer Y."/>
            <person name="Liu Z.-J."/>
        </authorList>
    </citation>
    <scope>NUCLEOTIDE SEQUENCE</scope>
    <source>
        <strain evidence="1">CP</strain>
        <tissue evidence="1">Leaves</tissue>
    </source>
</reference>
<evidence type="ECO:0000313" key="2">
    <source>
        <dbReference type="Proteomes" id="UP001180020"/>
    </source>
</evidence>
<evidence type="ECO:0000313" key="1">
    <source>
        <dbReference type="EMBL" id="KAK1314397.1"/>
    </source>
</evidence>
<gene>
    <name evidence="1" type="ORF">QJS10_CPA06g00423</name>
</gene>
<sequence length="155" mass="17832">MQQVPGCYLSCCYPHHTTTRMEEEWLEMKSSTTRPTSATEKRKLMICHRCSTPNKMVSGDPALRFEAPSLKNSFCRGANRDFCCSRRRLLGLRLQKMWMLVRRHFVLSDFHGGASSGVREGEVAQIWSFQAMGLRLRHLCSGSVRGTWWSSSFCF</sequence>
<dbReference type="EMBL" id="JAUJYO010000006">
    <property type="protein sequence ID" value="KAK1314397.1"/>
    <property type="molecule type" value="Genomic_DNA"/>
</dbReference>
<accession>A0AAV9EM99</accession>
<organism evidence="1 2">
    <name type="scientific">Acorus calamus</name>
    <name type="common">Sweet flag</name>
    <dbReference type="NCBI Taxonomy" id="4465"/>
    <lineage>
        <taxon>Eukaryota</taxon>
        <taxon>Viridiplantae</taxon>
        <taxon>Streptophyta</taxon>
        <taxon>Embryophyta</taxon>
        <taxon>Tracheophyta</taxon>
        <taxon>Spermatophyta</taxon>
        <taxon>Magnoliopsida</taxon>
        <taxon>Liliopsida</taxon>
        <taxon>Acoraceae</taxon>
        <taxon>Acorus</taxon>
    </lineage>
</organism>
<proteinExistence type="predicted"/>
<dbReference type="Proteomes" id="UP001180020">
    <property type="component" value="Unassembled WGS sequence"/>
</dbReference>
<keyword evidence="2" id="KW-1185">Reference proteome</keyword>
<comment type="caution">
    <text evidence="1">The sequence shown here is derived from an EMBL/GenBank/DDBJ whole genome shotgun (WGS) entry which is preliminary data.</text>
</comment>
<name>A0AAV9EM99_ACOCL</name>
<protein>
    <submittedName>
        <fullName evidence="1">Uncharacterized protein</fullName>
    </submittedName>
</protein>
<reference evidence="1" key="1">
    <citation type="journal article" date="2023" name="Nat. Commun.">
        <title>Diploid and tetraploid genomes of Acorus and the evolution of monocots.</title>
        <authorList>
            <person name="Ma L."/>
            <person name="Liu K.W."/>
            <person name="Li Z."/>
            <person name="Hsiao Y.Y."/>
            <person name="Qi Y."/>
            <person name="Fu T."/>
            <person name="Tang G.D."/>
            <person name="Zhang D."/>
            <person name="Sun W.H."/>
            <person name="Liu D.K."/>
            <person name="Li Y."/>
            <person name="Chen G.Z."/>
            <person name="Liu X.D."/>
            <person name="Liao X.Y."/>
            <person name="Jiang Y.T."/>
            <person name="Yu X."/>
            <person name="Hao Y."/>
            <person name="Huang J."/>
            <person name="Zhao X.W."/>
            <person name="Ke S."/>
            <person name="Chen Y.Y."/>
            <person name="Wu W.L."/>
            <person name="Hsu J.L."/>
            <person name="Lin Y.F."/>
            <person name="Huang M.D."/>
            <person name="Li C.Y."/>
            <person name="Huang L."/>
            <person name="Wang Z.W."/>
            <person name="Zhao X."/>
            <person name="Zhong W.Y."/>
            <person name="Peng D.H."/>
            <person name="Ahmad S."/>
            <person name="Lan S."/>
            <person name="Zhang J.S."/>
            <person name="Tsai W.C."/>
            <person name="Van de Peer Y."/>
            <person name="Liu Z.J."/>
        </authorList>
    </citation>
    <scope>NUCLEOTIDE SEQUENCE</scope>
    <source>
        <strain evidence="1">CP</strain>
    </source>
</reference>
<dbReference type="AlphaFoldDB" id="A0AAV9EM99"/>